<dbReference type="PANTHER" id="PTHR37557:SF4">
    <property type="entry name" value="CCHC-TYPE DOMAIN-CONTAINING PROTEIN"/>
    <property type="match status" value="1"/>
</dbReference>
<dbReference type="AlphaFoldDB" id="A0ABC9WZR1"/>
<accession>A0ABC9WZR1</accession>
<comment type="caution">
    <text evidence="1">The sequence shown here is derived from an EMBL/GenBank/DDBJ whole genome shotgun (WGS) entry which is preliminary data.</text>
</comment>
<gene>
    <name evidence="1" type="ORF">GRJ2_001472500</name>
</gene>
<proteinExistence type="predicted"/>
<dbReference type="EMBL" id="BAAFJT010000005">
    <property type="protein sequence ID" value="GAB0190072.1"/>
    <property type="molecule type" value="Genomic_DNA"/>
</dbReference>
<evidence type="ECO:0000313" key="2">
    <source>
        <dbReference type="Proteomes" id="UP001623348"/>
    </source>
</evidence>
<name>A0ABC9WZR1_GRUJA</name>
<dbReference type="Proteomes" id="UP001623348">
    <property type="component" value="Unassembled WGS sequence"/>
</dbReference>
<protein>
    <submittedName>
        <fullName evidence="1">Basic proline-rich protein-like</fullName>
    </submittedName>
</protein>
<keyword evidence="2" id="KW-1185">Reference proteome</keyword>
<sequence>MELLRKLDKQFEGSKNIKKLIAEHIASKTTKQISDKRTSYESCKEKGKDFEWRKHIEKEGEHPVDIGPREEGGLRSHYQRVIADWLTSEKLPILQGTFETVIEGKEDPGILVDEAVVDCYSCLLMRSTEPKASQDRQHQQLFYLDRGKLAGIILDDVESLRCGIPLDEVHDVFKSRWESPGIFKGLGAFRSTGLADNSAFEAMIMAKEISKNIKEMTKAFDTVSHSHIIAALKQKGVDNIIALITNLYHNTNTCIHLKNEQSDPIGIRISMKQVNDCPPQTINGTPLNTIEPGSSEKYLGLRIDPWIGISKPELMQKVKRWLQRIRKAPLKPLQKVDILKGYTILRLIYLADQADVKATYLEALDLAIRTAIKEWLHLPASTCDAILYSSTKDGGLSITRLLGLIPSVQARRLHRIAQSSDEMIRAVVQQEGIEKEFGKLWIAAGGDKEKVPSIWDPKVVMVISDVIGGEEVVSEWEMSAPKIIFPRPCEWRKEFINWTRLLSQGCGISNFEKDKISNN</sequence>
<dbReference type="PANTHER" id="PTHR37557">
    <property type="entry name" value="115 KDA PROTEIN IN TYPE-1 RETROTRANSPOSABLE ELEMENT R1DM-LIKE PROTEIN-RELATED-RELATED"/>
    <property type="match status" value="1"/>
</dbReference>
<organism evidence="1 2">
    <name type="scientific">Grus japonensis</name>
    <name type="common">Japanese crane</name>
    <name type="synonym">Red-crowned crane</name>
    <dbReference type="NCBI Taxonomy" id="30415"/>
    <lineage>
        <taxon>Eukaryota</taxon>
        <taxon>Metazoa</taxon>
        <taxon>Chordata</taxon>
        <taxon>Craniata</taxon>
        <taxon>Vertebrata</taxon>
        <taxon>Euteleostomi</taxon>
        <taxon>Archelosauria</taxon>
        <taxon>Archosauria</taxon>
        <taxon>Dinosauria</taxon>
        <taxon>Saurischia</taxon>
        <taxon>Theropoda</taxon>
        <taxon>Coelurosauria</taxon>
        <taxon>Aves</taxon>
        <taxon>Neognathae</taxon>
        <taxon>Neoaves</taxon>
        <taxon>Gruiformes</taxon>
        <taxon>Gruidae</taxon>
        <taxon>Grus</taxon>
    </lineage>
</organism>
<evidence type="ECO:0000313" key="1">
    <source>
        <dbReference type="EMBL" id="GAB0190072.1"/>
    </source>
</evidence>
<reference evidence="1 2" key="1">
    <citation type="submission" date="2024-06" db="EMBL/GenBank/DDBJ databases">
        <title>The draft genome of Grus japonensis, version 3.</title>
        <authorList>
            <person name="Nabeshima K."/>
            <person name="Suzuki S."/>
            <person name="Onuma M."/>
        </authorList>
    </citation>
    <scope>NUCLEOTIDE SEQUENCE [LARGE SCALE GENOMIC DNA]</scope>
    <source>
        <strain evidence="1 2">451A</strain>
    </source>
</reference>